<keyword evidence="2" id="KW-1185">Reference proteome</keyword>
<sequence>MDIVFKSKKLEKEFNDQRVLEKNQGADRAKRIRRRLDDLRAANVLEDMRNIPGRCHELLYDRAGQLSLDLDHPYRLIFEPTDTPIPTKPDGGIDWSKITAVRILGVEDTHD</sequence>
<name>A0AAJ6NS64_9CYAN</name>
<organism evidence="1 2">
    <name type="scientific">Halotia branconii CENA392</name>
    <dbReference type="NCBI Taxonomy" id="1539056"/>
    <lineage>
        <taxon>Bacteria</taxon>
        <taxon>Bacillati</taxon>
        <taxon>Cyanobacteriota</taxon>
        <taxon>Cyanophyceae</taxon>
        <taxon>Nostocales</taxon>
        <taxon>Nodulariaceae</taxon>
        <taxon>Halotia</taxon>
    </lineage>
</organism>
<dbReference type="EMBL" id="CP124543">
    <property type="protein sequence ID" value="WGV25536.1"/>
    <property type="molecule type" value="Genomic_DNA"/>
</dbReference>
<evidence type="ECO:0000313" key="2">
    <source>
        <dbReference type="Proteomes" id="UP001223520"/>
    </source>
</evidence>
<accession>A0AAJ6NS64</accession>
<dbReference type="InterPro" id="IPR035093">
    <property type="entry name" value="RelE/ParE_toxin_dom_sf"/>
</dbReference>
<dbReference type="SUPFAM" id="SSF143011">
    <property type="entry name" value="RelE-like"/>
    <property type="match status" value="1"/>
</dbReference>
<dbReference type="KEGG" id="hbq:QI031_28035"/>
<dbReference type="AlphaFoldDB" id="A0AAJ6NS64"/>
<gene>
    <name evidence="1" type="ORF">QI031_28035</name>
</gene>
<evidence type="ECO:0000313" key="1">
    <source>
        <dbReference type="EMBL" id="WGV25536.1"/>
    </source>
</evidence>
<reference evidence="1 2" key="1">
    <citation type="journal article" date="2023" name="Limnol Oceanogr Lett">
        <title>Environmental adaptations by the intertidal Antarctic cyanobacterium Halotia branconii CENA392 as revealed using long-read genome sequencing.</title>
        <authorList>
            <person name="Dextro R.B."/>
            <person name="Delbaje E."/>
            <person name="Freitas P.N.N."/>
            <person name="Geraldes V."/>
            <person name="Pinto E."/>
            <person name="Long P.F."/>
            <person name="Fiore M.F."/>
        </authorList>
    </citation>
    <scope>NUCLEOTIDE SEQUENCE [LARGE SCALE GENOMIC DNA]</scope>
    <source>
        <strain evidence="1 2">CENA392</strain>
    </source>
</reference>
<protein>
    <submittedName>
        <fullName evidence="1">Type II toxin-antitoxin system RelE/ParE family toxin</fullName>
    </submittedName>
</protein>
<dbReference type="Gene3D" id="3.30.2310.20">
    <property type="entry name" value="RelE-like"/>
    <property type="match status" value="1"/>
</dbReference>
<dbReference type="Proteomes" id="UP001223520">
    <property type="component" value="Chromosome"/>
</dbReference>
<dbReference type="RefSeq" id="WP_281482835.1">
    <property type="nucleotide sequence ID" value="NZ_CP124543.1"/>
</dbReference>
<proteinExistence type="predicted"/>